<protein>
    <submittedName>
        <fullName evidence="1">Uncharacterized protein</fullName>
    </submittedName>
</protein>
<organism evidence="1 2">
    <name type="scientific">Candidatus Fischerbacteria bacterium RBG_13_37_8</name>
    <dbReference type="NCBI Taxonomy" id="1817863"/>
    <lineage>
        <taxon>Bacteria</taxon>
        <taxon>Candidatus Fischeribacteriota</taxon>
    </lineage>
</organism>
<dbReference type="AlphaFoldDB" id="A0A1F5V4Z1"/>
<evidence type="ECO:0000313" key="1">
    <source>
        <dbReference type="EMBL" id="OGF58475.1"/>
    </source>
</evidence>
<evidence type="ECO:0000313" key="2">
    <source>
        <dbReference type="Proteomes" id="UP000178943"/>
    </source>
</evidence>
<reference evidence="1 2" key="1">
    <citation type="journal article" date="2016" name="Nat. Commun.">
        <title>Thousands of microbial genomes shed light on interconnected biogeochemical processes in an aquifer system.</title>
        <authorList>
            <person name="Anantharaman K."/>
            <person name="Brown C.T."/>
            <person name="Hug L.A."/>
            <person name="Sharon I."/>
            <person name="Castelle C.J."/>
            <person name="Probst A.J."/>
            <person name="Thomas B.C."/>
            <person name="Singh A."/>
            <person name="Wilkins M.J."/>
            <person name="Karaoz U."/>
            <person name="Brodie E.L."/>
            <person name="Williams K.H."/>
            <person name="Hubbard S.S."/>
            <person name="Banfield J.F."/>
        </authorList>
    </citation>
    <scope>NUCLEOTIDE SEQUENCE [LARGE SCALE GENOMIC DNA]</scope>
</reference>
<name>A0A1F5V4Z1_9BACT</name>
<sequence>MKLSKKEKQLCINKWQWFYDHPTERYMPEFSELRKKLNDYYLICPLCHHYRKTQCIGCPLKHCDDNFFASWLKANTSRTRKKYAGKLLEIMKAL</sequence>
<dbReference type="EMBL" id="MFGW01000245">
    <property type="protein sequence ID" value="OGF58475.1"/>
    <property type="molecule type" value="Genomic_DNA"/>
</dbReference>
<dbReference type="Proteomes" id="UP000178943">
    <property type="component" value="Unassembled WGS sequence"/>
</dbReference>
<accession>A0A1F5V4Z1</accession>
<proteinExistence type="predicted"/>
<gene>
    <name evidence="1" type="ORF">A2Y62_21175</name>
</gene>
<comment type="caution">
    <text evidence="1">The sequence shown here is derived from an EMBL/GenBank/DDBJ whole genome shotgun (WGS) entry which is preliminary data.</text>
</comment>
<dbReference type="STRING" id="1817863.A2Y62_21175"/>